<evidence type="ECO:0000256" key="4">
    <source>
        <dbReference type="ARBA" id="ARBA00022741"/>
    </source>
</evidence>
<gene>
    <name evidence="8" type="ORF">GCM10023196_012680</name>
</gene>
<name>A0ABP8U222_9ACTN</name>
<dbReference type="InterPro" id="IPR003439">
    <property type="entry name" value="ABC_transporter-like_ATP-bd"/>
</dbReference>
<dbReference type="Gene3D" id="3.40.50.300">
    <property type="entry name" value="P-loop containing nucleotide triphosphate hydrolases"/>
    <property type="match status" value="1"/>
</dbReference>
<evidence type="ECO:0000259" key="7">
    <source>
        <dbReference type="PROSITE" id="PS50893"/>
    </source>
</evidence>
<dbReference type="RefSeq" id="WP_345430624.1">
    <property type="nucleotide sequence ID" value="NZ_BAABHK010000002.1"/>
</dbReference>
<feature type="domain" description="ABC transporter" evidence="7">
    <location>
        <begin position="2"/>
        <end position="230"/>
    </location>
</feature>
<dbReference type="SMART" id="SM00382">
    <property type="entry name" value="AAA"/>
    <property type="match status" value="1"/>
</dbReference>
<evidence type="ECO:0000256" key="5">
    <source>
        <dbReference type="ARBA" id="ARBA00022840"/>
    </source>
</evidence>
<keyword evidence="5 8" id="KW-0067">ATP-binding</keyword>
<dbReference type="InterPro" id="IPR003593">
    <property type="entry name" value="AAA+_ATPase"/>
</dbReference>
<accession>A0ABP8U222</accession>
<dbReference type="InterPro" id="IPR027417">
    <property type="entry name" value="P-loop_NTPase"/>
</dbReference>
<dbReference type="GO" id="GO:0005524">
    <property type="term" value="F:ATP binding"/>
    <property type="evidence" value="ECO:0007669"/>
    <property type="project" value="UniProtKB-KW"/>
</dbReference>
<dbReference type="EMBL" id="BAABHK010000002">
    <property type="protein sequence ID" value="GAA4622049.1"/>
    <property type="molecule type" value="Genomic_DNA"/>
</dbReference>
<proteinExistence type="inferred from homology"/>
<dbReference type="PROSITE" id="PS50893">
    <property type="entry name" value="ABC_TRANSPORTER_2"/>
    <property type="match status" value="1"/>
</dbReference>
<dbReference type="PANTHER" id="PTHR42711:SF5">
    <property type="entry name" value="ABC TRANSPORTER ATP-BINDING PROTEIN NATA"/>
    <property type="match status" value="1"/>
</dbReference>
<reference evidence="9" key="1">
    <citation type="journal article" date="2019" name="Int. J. Syst. Evol. Microbiol.">
        <title>The Global Catalogue of Microorganisms (GCM) 10K type strain sequencing project: providing services to taxonomists for standard genome sequencing and annotation.</title>
        <authorList>
            <consortium name="The Broad Institute Genomics Platform"/>
            <consortium name="The Broad Institute Genome Sequencing Center for Infectious Disease"/>
            <person name="Wu L."/>
            <person name="Ma J."/>
        </authorList>
    </citation>
    <scope>NUCLEOTIDE SEQUENCE [LARGE SCALE GENOMIC DNA]</scope>
    <source>
        <strain evidence="9">JCM 17939</strain>
    </source>
</reference>
<dbReference type="CDD" id="cd03230">
    <property type="entry name" value="ABC_DR_subfamily_A"/>
    <property type="match status" value="1"/>
</dbReference>
<organism evidence="8 9">
    <name type="scientific">Actinoallomurus vinaceus</name>
    <dbReference type="NCBI Taxonomy" id="1080074"/>
    <lineage>
        <taxon>Bacteria</taxon>
        <taxon>Bacillati</taxon>
        <taxon>Actinomycetota</taxon>
        <taxon>Actinomycetes</taxon>
        <taxon>Streptosporangiales</taxon>
        <taxon>Thermomonosporaceae</taxon>
        <taxon>Actinoallomurus</taxon>
    </lineage>
</organism>
<evidence type="ECO:0000313" key="8">
    <source>
        <dbReference type="EMBL" id="GAA4622049.1"/>
    </source>
</evidence>
<dbReference type="InterPro" id="IPR050763">
    <property type="entry name" value="ABC_transporter_ATP-binding"/>
</dbReference>
<comment type="similarity">
    <text evidence="2">Belongs to the ABC transporter superfamily.</text>
</comment>
<keyword evidence="4" id="KW-0547">Nucleotide-binding</keyword>
<comment type="caution">
    <text evidence="8">The sequence shown here is derived from an EMBL/GenBank/DDBJ whole genome shotgun (WGS) entry which is preliminary data.</text>
</comment>
<comment type="subcellular location">
    <subcellularLocation>
        <location evidence="1">Cell membrane</location>
        <topology evidence="1">Peripheral membrane protein</topology>
    </subcellularLocation>
</comment>
<keyword evidence="9" id="KW-1185">Reference proteome</keyword>
<evidence type="ECO:0000313" key="9">
    <source>
        <dbReference type="Proteomes" id="UP001501442"/>
    </source>
</evidence>
<evidence type="ECO:0000256" key="3">
    <source>
        <dbReference type="ARBA" id="ARBA00022448"/>
    </source>
</evidence>
<evidence type="ECO:0000256" key="1">
    <source>
        <dbReference type="ARBA" id="ARBA00004202"/>
    </source>
</evidence>
<sequence length="293" mass="31212">MLHASRLRRRFGPATALDGFDLTVTAGEICGLIGHNGAGKTTFARIACGLDRPDSGHVLIDGADPARRAARRLTGWAPQEPALYPTATVRDNLRLYGGLAGLHRRRLRTEIDQVTTAMALHDLLDQPVGRLSGGQQRRVQTATALLHRPKVLLLDEPTVGADPATRQALLAAVRARADDGAAICYTTHYLPELVDLDATLAVAARGRVIARGPRESLLDGLPGTARLRFDGPAPGHRGQDTLVITSPRPAEAAAHALTELGSDAARLRGIDITPPTLDDLYRHLAAPESTHAA</sequence>
<dbReference type="Proteomes" id="UP001501442">
    <property type="component" value="Unassembled WGS sequence"/>
</dbReference>
<keyword evidence="3" id="KW-0813">Transport</keyword>
<dbReference type="PANTHER" id="PTHR42711">
    <property type="entry name" value="ABC TRANSPORTER ATP-BINDING PROTEIN"/>
    <property type="match status" value="1"/>
</dbReference>
<keyword evidence="6" id="KW-0046">Antibiotic resistance</keyword>
<protein>
    <submittedName>
        <fullName evidence="8">ABC transporter ATP-binding protein</fullName>
    </submittedName>
</protein>
<dbReference type="SUPFAM" id="SSF52540">
    <property type="entry name" value="P-loop containing nucleoside triphosphate hydrolases"/>
    <property type="match status" value="1"/>
</dbReference>
<evidence type="ECO:0000256" key="2">
    <source>
        <dbReference type="ARBA" id="ARBA00005417"/>
    </source>
</evidence>
<dbReference type="Pfam" id="PF00005">
    <property type="entry name" value="ABC_tran"/>
    <property type="match status" value="1"/>
</dbReference>
<evidence type="ECO:0000256" key="6">
    <source>
        <dbReference type="ARBA" id="ARBA00023251"/>
    </source>
</evidence>